<name>A0A2A4FQI6_9SPHN</name>
<feature type="domain" description="Amidohydrolase-related" evidence="1">
    <location>
        <begin position="9"/>
        <end position="300"/>
    </location>
</feature>
<dbReference type="OrthoDB" id="9787654at2"/>
<accession>A0A2A4FQI6</accession>
<protein>
    <submittedName>
        <fullName evidence="2">Amidohydrolase</fullName>
    </submittedName>
</protein>
<dbReference type="InterPro" id="IPR052358">
    <property type="entry name" value="Aro_Compnd_Degr_Hydrolases"/>
</dbReference>
<dbReference type="Gene3D" id="3.20.20.140">
    <property type="entry name" value="Metal-dependent hydrolases"/>
    <property type="match status" value="1"/>
</dbReference>
<dbReference type="Pfam" id="PF04909">
    <property type="entry name" value="Amidohydro_2"/>
    <property type="match status" value="1"/>
</dbReference>
<keyword evidence="2" id="KW-0378">Hydrolase</keyword>
<sequence>MSSDEIRLYDTHAHLVSDDEIRYPRSYPFENTSLRMPRIPGTIGTPGGMHGPEPINEKPTAELMHKWMAEENVVGIAAVQKGMIYGTDNSYIVDAADAFPDEMRAIIIVDPQAPETPDMIRECASRGIVGIRFFGVGVVDKGAWLSSPASLKVWELADSLGLLVDIEAPATGSEVLIPVIEQMADHLPELRIVLDHVFLPDCTQPNYGIDERFDGFARRENISVKFTSLSMDVIREKGVAPERVLRRTVDFYGADRTMWGSDIGTSSGTYKMMVARAIAATELLTDEERRKVLHDTGRRIMLGWTG</sequence>
<dbReference type="PANTHER" id="PTHR35563:SF2">
    <property type="entry name" value="BARREL METAL-DEPENDENT HYDROLASE, PUTATIVE (AFU_ORTHOLOGUE AFUA_1G16240)-RELATED"/>
    <property type="match status" value="1"/>
</dbReference>
<dbReference type="Proteomes" id="UP000218934">
    <property type="component" value="Unassembled WGS sequence"/>
</dbReference>
<evidence type="ECO:0000313" key="2">
    <source>
        <dbReference type="EMBL" id="PCE39984.1"/>
    </source>
</evidence>
<keyword evidence="3" id="KW-1185">Reference proteome</keyword>
<evidence type="ECO:0000313" key="3">
    <source>
        <dbReference type="Proteomes" id="UP000218934"/>
    </source>
</evidence>
<reference evidence="2 3" key="1">
    <citation type="submission" date="2017-09" db="EMBL/GenBank/DDBJ databases">
        <title>The Catabolism of 3,6-Dichlorosalicylic acid is Initiated by the Cytochrome P450 Monooxygenase DsmABC in Rhizorhabdus dicambivorans Ndbn-20.</title>
        <authorList>
            <person name="Na L."/>
        </authorList>
    </citation>
    <scope>NUCLEOTIDE SEQUENCE [LARGE SCALE GENOMIC DNA]</scope>
    <source>
        <strain evidence="2 3">Ndbn-20m</strain>
    </source>
</reference>
<dbReference type="RefSeq" id="WP_066969357.1">
    <property type="nucleotide sequence ID" value="NZ_CP023449.1"/>
</dbReference>
<dbReference type="InterPro" id="IPR006680">
    <property type="entry name" value="Amidohydro-rel"/>
</dbReference>
<proteinExistence type="predicted"/>
<dbReference type="EMBL" id="NWUF01000038">
    <property type="protein sequence ID" value="PCE39984.1"/>
    <property type="molecule type" value="Genomic_DNA"/>
</dbReference>
<comment type="caution">
    <text evidence="2">The sequence shown here is derived from an EMBL/GenBank/DDBJ whole genome shotgun (WGS) entry which is preliminary data.</text>
</comment>
<evidence type="ECO:0000259" key="1">
    <source>
        <dbReference type="Pfam" id="PF04909"/>
    </source>
</evidence>
<dbReference type="SUPFAM" id="SSF51556">
    <property type="entry name" value="Metallo-dependent hydrolases"/>
    <property type="match status" value="1"/>
</dbReference>
<dbReference type="AlphaFoldDB" id="A0A2A4FQI6"/>
<dbReference type="InterPro" id="IPR032466">
    <property type="entry name" value="Metal_Hydrolase"/>
</dbReference>
<gene>
    <name evidence="2" type="ORF">COO09_22570</name>
</gene>
<organism evidence="2 3">
    <name type="scientific">Rhizorhabdus dicambivorans</name>
    <dbReference type="NCBI Taxonomy" id="1850238"/>
    <lineage>
        <taxon>Bacteria</taxon>
        <taxon>Pseudomonadati</taxon>
        <taxon>Pseudomonadota</taxon>
        <taxon>Alphaproteobacteria</taxon>
        <taxon>Sphingomonadales</taxon>
        <taxon>Sphingomonadaceae</taxon>
        <taxon>Rhizorhabdus</taxon>
    </lineage>
</organism>
<dbReference type="PANTHER" id="PTHR35563">
    <property type="entry name" value="BARREL METAL-DEPENDENT HYDROLASE, PUTATIVE (AFU_ORTHOLOGUE AFUA_1G16240)-RELATED"/>
    <property type="match status" value="1"/>
</dbReference>
<dbReference type="GO" id="GO:0016787">
    <property type="term" value="F:hydrolase activity"/>
    <property type="evidence" value="ECO:0007669"/>
    <property type="project" value="UniProtKB-KW"/>
</dbReference>